<dbReference type="EMBL" id="LNYL01000027">
    <property type="protein sequence ID" value="KTD27993.1"/>
    <property type="molecule type" value="Genomic_DNA"/>
</dbReference>
<dbReference type="Proteomes" id="UP000054908">
    <property type="component" value="Unassembled WGS sequence"/>
</dbReference>
<name>A0A0W0W6M7_9GAMM</name>
<keyword evidence="2" id="KW-1185">Reference proteome</keyword>
<dbReference type="OrthoDB" id="5636357at2"/>
<protein>
    <submittedName>
        <fullName evidence="1">Dot/Icm secretion system substrate</fullName>
    </submittedName>
</protein>
<dbReference type="Gene3D" id="1.25.40.10">
    <property type="entry name" value="Tetratricopeptide repeat domain"/>
    <property type="match status" value="1"/>
</dbReference>
<dbReference type="RefSeq" id="WP_058451844.1">
    <property type="nucleotide sequence ID" value="NZ_CAAAIB010000010.1"/>
</dbReference>
<organism evidence="1 2">
    <name type="scientific">Legionella maceachernii</name>
    <dbReference type="NCBI Taxonomy" id="466"/>
    <lineage>
        <taxon>Bacteria</taxon>
        <taxon>Pseudomonadati</taxon>
        <taxon>Pseudomonadota</taxon>
        <taxon>Gammaproteobacteria</taxon>
        <taxon>Legionellales</taxon>
        <taxon>Legionellaceae</taxon>
        <taxon>Legionella</taxon>
    </lineage>
</organism>
<reference evidence="1 2" key="1">
    <citation type="submission" date="2015-11" db="EMBL/GenBank/DDBJ databases">
        <title>Genomic analysis of 38 Legionella species identifies large and diverse effector repertoires.</title>
        <authorList>
            <person name="Burstein D."/>
            <person name="Amaro F."/>
            <person name="Zusman T."/>
            <person name="Lifshitz Z."/>
            <person name="Cohen O."/>
            <person name="Gilbert J.A."/>
            <person name="Pupko T."/>
            <person name="Shuman H.A."/>
            <person name="Segal G."/>
        </authorList>
    </citation>
    <scope>NUCLEOTIDE SEQUENCE [LARGE SCALE GENOMIC DNA]</scope>
    <source>
        <strain evidence="1 2">PX-1-G2-E2</strain>
    </source>
</reference>
<evidence type="ECO:0000313" key="1">
    <source>
        <dbReference type="EMBL" id="KTD27993.1"/>
    </source>
</evidence>
<dbReference type="AlphaFoldDB" id="A0A0W0W6M7"/>
<gene>
    <name evidence="1" type="ORF">Lmac_1052</name>
</gene>
<sequence>MSSPISINELAHLAKAVAADPDSYYAKSEALALMKQVKALAMNGNRMAQYQLAQLYPKNSDPYLTWMKASVDQGLTNAMLTLSQDYVESGKVSEIKKAAQYIIKILASGDSYIKTEANELMEQNRLLRAEVQRQMTTGIGKSTFSLFARESKPVKEEQYDLQHSAAPAA</sequence>
<accession>A0A0W0W6M7</accession>
<evidence type="ECO:0000313" key="2">
    <source>
        <dbReference type="Proteomes" id="UP000054908"/>
    </source>
</evidence>
<dbReference type="PATRIC" id="fig|466.6.peg.1120"/>
<comment type="caution">
    <text evidence="1">The sequence shown here is derived from an EMBL/GenBank/DDBJ whole genome shotgun (WGS) entry which is preliminary data.</text>
</comment>
<dbReference type="STRING" id="466.Lmac_1052"/>
<dbReference type="SUPFAM" id="SSF81901">
    <property type="entry name" value="HCP-like"/>
    <property type="match status" value="1"/>
</dbReference>
<dbReference type="InterPro" id="IPR011990">
    <property type="entry name" value="TPR-like_helical_dom_sf"/>
</dbReference>
<proteinExistence type="predicted"/>